<dbReference type="PANTHER" id="PTHR35568">
    <property type="entry name" value="TRANSCRIPTIONAL REGULATOR DAUR"/>
    <property type="match status" value="1"/>
</dbReference>
<keyword evidence="4" id="KW-1185">Reference proteome</keyword>
<protein>
    <recommendedName>
        <fullName evidence="5">DNA-binding protein</fullName>
    </recommendedName>
</protein>
<feature type="domain" description="Transcriptional regulator DauR-like HTH" evidence="2">
    <location>
        <begin position="155"/>
        <end position="214"/>
    </location>
</feature>
<proteinExistence type="predicted"/>
<evidence type="ECO:0000259" key="2">
    <source>
        <dbReference type="Pfam" id="PF13309"/>
    </source>
</evidence>
<evidence type="ECO:0008006" key="5">
    <source>
        <dbReference type="Google" id="ProtNLM"/>
    </source>
</evidence>
<comment type="caution">
    <text evidence="3">The sequence shown here is derived from an EMBL/GenBank/DDBJ whole genome shotgun (WGS) entry which is preliminary data.</text>
</comment>
<evidence type="ECO:0000313" key="3">
    <source>
        <dbReference type="EMBL" id="RST97168.1"/>
    </source>
</evidence>
<evidence type="ECO:0000313" key="4">
    <source>
        <dbReference type="Proteomes" id="UP000287239"/>
    </source>
</evidence>
<dbReference type="Pfam" id="PF13309">
    <property type="entry name" value="HTH_22"/>
    <property type="match status" value="1"/>
</dbReference>
<reference evidence="3 4" key="1">
    <citation type="submission" date="2017-05" db="EMBL/GenBank/DDBJ databases">
        <title>Vagococcus spp. assemblies.</title>
        <authorList>
            <person name="Gulvik C.A."/>
        </authorList>
    </citation>
    <scope>NUCLEOTIDE SEQUENCE [LARGE SCALE GENOMIC DNA]</scope>
    <source>
        <strain evidence="3 4">NCFB 2777</strain>
    </source>
</reference>
<sequence length="220" mass="24347">MQNHTIFSYYKNLVPFLHDVLGPKSEILLHDISKPEASIVALAGNLSNRNIGGPLTDMALKQLKNKKYLTQPAVTNYKSYTVDGKTCRSSSFFIKDEDDTLIAMLCINILVSDLIEMRDLVDSMIGLSTGATSPNSELAHSNDEKLGQNLDDLMGSLIQDVLEKYDTSTKILSIQAKEEIITELNQKGVFLLKGGVAEVAKSIDMSEPSVYRYLAKIKQD</sequence>
<dbReference type="Proteomes" id="UP000287239">
    <property type="component" value="Unassembled WGS sequence"/>
</dbReference>
<dbReference type="InterPro" id="IPR039446">
    <property type="entry name" value="DauR-like"/>
</dbReference>
<gene>
    <name evidence="3" type="ORF">CBF35_02650</name>
</gene>
<name>A0A429ZTV5_9ENTE</name>
<dbReference type="AlphaFoldDB" id="A0A429ZTV5"/>
<dbReference type="OrthoDB" id="9796595at2"/>
<dbReference type="Pfam" id="PF08348">
    <property type="entry name" value="PAS_6"/>
    <property type="match status" value="1"/>
</dbReference>
<dbReference type="InterPro" id="IPR013559">
    <property type="entry name" value="YheO"/>
</dbReference>
<dbReference type="InterPro" id="IPR039445">
    <property type="entry name" value="DauR-like_HTH"/>
</dbReference>
<accession>A0A429ZTV5</accession>
<feature type="domain" description="YheO-like" evidence="1">
    <location>
        <begin position="9"/>
        <end position="118"/>
    </location>
</feature>
<dbReference type="GeneID" id="98567253"/>
<dbReference type="EMBL" id="NGJU01000003">
    <property type="protein sequence ID" value="RST97168.1"/>
    <property type="molecule type" value="Genomic_DNA"/>
</dbReference>
<evidence type="ECO:0000259" key="1">
    <source>
        <dbReference type="Pfam" id="PF08348"/>
    </source>
</evidence>
<dbReference type="PANTHER" id="PTHR35568:SF1">
    <property type="entry name" value="TRANSCRIPTIONAL REGULATOR DAUR"/>
    <property type="match status" value="1"/>
</dbReference>
<dbReference type="RefSeq" id="WP_126778339.1">
    <property type="nucleotide sequence ID" value="NZ_JBQDMR010000043.1"/>
</dbReference>
<organism evidence="3 4">
    <name type="scientific">Vagococcus salmoninarum</name>
    <dbReference type="NCBI Taxonomy" id="2739"/>
    <lineage>
        <taxon>Bacteria</taxon>
        <taxon>Bacillati</taxon>
        <taxon>Bacillota</taxon>
        <taxon>Bacilli</taxon>
        <taxon>Lactobacillales</taxon>
        <taxon>Enterococcaceae</taxon>
        <taxon>Vagococcus</taxon>
    </lineage>
</organism>